<feature type="region of interest" description="Disordered" evidence="1">
    <location>
        <begin position="20"/>
        <end position="39"/>
    </location>
</feature>
<dbReference type="Proteomes" id="UP000271162">
    <property type="component" value="Unassembled WGS sequence"/>
</dbReference>
<accession>A0A0N4Y0H9</accession>
<evidence type="ECO:0000256" key="1">
    <source>
        <dbReference type="SAM" id="MobiDB-lite"/>
    </source>
</evidence>
<protein>
    <submittedName>
        <fullName evidence="2 4">Uncharacterized protein</fullName>
    </submittedName>
</protein>
<proteinExistence type="predicted"/>
<organism evidence="4">
    <name type="scientific">Nippostrongylus brasiliensis</name>
    <name type="common">Rat hookworm</name>
    <dbReference type="NCBI Taxonomy" id="27835"/>
    <lineage>
        <taxon>Eukaryota</taxon>
        <taxon>Metazoa</taxon>
        <taxon>Ecdysozoa</taxon>
        <taxon>Nematoda</taxon>
        <taxon>Chromadorea</taxon>
        <taxon>Rhabditida</taxon>
        <taxon>Rhabditina</taxon>
        <taxon>Rhabditomorpha</taxon>
        <taxon>Strongyloidea</taxon>
        <taxon>Heligmosomidae</taxon>
        <taxon>Nippostrongylus</taxon>
    </lineage>
</organism>
<reference evidence="4" key="1">
    <citation type="submission" date="2017-02" db="UniProtKB">
        <authorList>
            <consortium name="WormBaseParasite"/>
        </authorList>
    </citation>
    <scope>IDENTIFICATION</scope>
</reference>
<name>A0A0N4Y0H9_NIPBR</name>
<evidence type="ECO:0000313" key="2">
    <source>
        <dbReference type="EMBL" id="VDL72623.1"/>
    </source>
</evidence>
<gene>
    <name evidence="2" type="ORF">NBR_LOCUS9034</name>
</gene>
<reference evidence="2 3" key="2">
    <citation type="submission" date="2018-11" db="EMBL/GenBank/DDBJ databases">
        <authorList>
            <consortium name="Pathogen Informatics"/>
        </authorList>
    </citation>
    <scope>NUCLEOTIDE SEQUENCE [LARGE SCALE GENOMIC DNA]</scope>
</reference>
<sequence>MREQSRAPFNYCSRRISAEQTVRRYPSSPPSERERGTPQSFYIEESCFGRVLKRKTDRVVNTSTTTKAYRDQDLVWQLDPPPVTPLWPNAA</sequence>
<keyword evidence="3" id="KW-1185">Reference proteome</keyword>
<dbReference type="EMBL" id="UYSL01020081">
    <property type="protein sequence ID" value="VDL72623.1"/>
    <property type="molecule type" value="Genomic_DNA"/>
</dbReference>
<evidence type="ECO:0000313" key="4">
    <source>
        <dbReference type="WBParaSite" id="NBR_0000903301-mRNA-1"/>
    </source>
</evidence>
<evidence type="ECO:0000313" key="3">
    <source>
        <dbReference type="Proteomes" id="UP000271162"/>
    </source>
</evidence>
<dbReference type="WBParaSite" id="NBR_0000903301-mRNA-1">
    <property type="protein sequence ID" value="NBR_0000903301-mRNA-1"/>
    <property type="gene ID" value="NBR_0000903301"/>
</dbReference>
<dbReference type="AlphaFoldDB" id="A0A0N4Y0H9"/>